<dbReference type="Proteomes" id="UP001497482">
    <property type="component" value="Chromosome 14"/>
</dbReference>
<evidence type="ECO:0000313" key="1">
    <source>
        <dbReference type="EMBL" id="CAL1579643.1"/>
    </source>
</evidence>
<keyword evidence="2" id="KW-1185">Reference proteome</keyword>
<gene>
    <name evidence="1" type="ORF">KC01_LOCUS10651</name>
</gene>
<dbReference type="EMBL" id="OZ035836">
    <property type="protein sequence ID" value="CAL1579643.1"/>
    <property type="molecule type" value="Genomic_DNA"/>
</dbReference>
<proteinExistence type="predicted"/>
<dbReference type="AlphaFoldDB" id="A0AAV2JPL9"/>
<name>A0AAV2JPL9_KNICA</name>
<organism evidence="1 2">
    <name type="scientific">Knipowitschia caucasica</name>
    <name type="common">Caucasian dwarf goby</name>
    <name type="synonym">Pomatoschistus caucasicus</name>
    <dbReference type="NCBI Taxonomy" id="637954"/>
    <lineage>
        <taxon>Eukaryota</taxon>
        <taxon>Metazoa</taxon>
        <taxon>Chordata</taxon>
        <taxon>Craniata</taxon>
        <taxon>Vertebrata</taxon>
        <taxon>Euteleostomi</taxon>
        <taxon>Actinopterygii</taxon>
        <taxon>Neopterygii</taxon>
        <taxon>Teleostei</taxon>
        <taxon>Neoteleostei</taxon>
        <taxon>Acanthomorphata</taxon>
        <taxon>Gobiaria</taxon>
        <taxon>Gobiiformes</taxon>
        <taxon>Gobioidei</taxon>
        <taxon>Gobiidae</taxon>
        <taxon>Gobiinae</taxon>
        <taxon>Knipowitschia</taxon>
    </lineage>
</organism>
<evidence type="ECO:0000313" key="2">
    <source>
        <dbReference type="Proteomes" id="UP001497482"/>
    </source>
</evidence>
<protein>
    <submittedName>
        <fullName evidence="1">Uncharacterized protein</fullName>
    </submittedName>
</protein>
<sequence>MLSTLLSPQRHEVGLGAASSPITERGAEAFHPYSDYESVTRHKRNNNTWWQLDANTIHTVAAQEWPKPKAAIQIRFHLNQLEERPRVFPSLLPNLEKLTKEKEECRATAAAVRRGGIHRNFYWIFFSFGVEEK</sequence>
<accession>A0AAV2JPL9</accession>
<reference evidence="1 2" key="1">
    <citation type="submission" date="2024-04" db="EMBL/GenBank/DDBJ databases">
        <authorList>
            <person name="Waldvogel A.-M."/>
            <person name="Schoenle A."/>
        </authorList>
    </citation>
    <scope>NUCLEOTIDE SEQUENCE [LARGE SCALE GENOMIC DNA]</scope>
</reference>